<name>A0A540V758_9GAMM</name>
<protein>
    <recommendedName>
        <fullName evidence="4">Phage terminase small subunit P27 family</fullName>
    </recommendedName>
</protein>
<gene>
    <name evidence="2" type="ORF">FKY71_19700</name>
</gene>
<feature type="region of interest" description="Disordered" evidence="1">
    <location>
        <begin position="1"/>
        <end position="29"/>
    </location>
</feature>
<reference evidence="2 3" key="1">
    <citation type="submission" date="2019-06" db="EMBL/GenBank/DDBJ databases">
        <title>Metagenome assembled Genome of Spiribacter salinus SL48-SHIP from the microbial mat of Salt Lake 48 (Novosibirsk region, Russia).</title>
        <authorList>
            <person name="Shipova A."/>
            <person name="Rozanov A.S."/>
            <person name="Bryanskaya A.V."/>
            <person name="Peltek S.E."/>
        </authorList>
    </citation>
    <scope>NUCLEOTIDE SEQUENCE [LARGE SCALE GENOMIC DNA]</scope>
    <source>
        <strain evidence="2">SL48-SHIP-2</strain>
    </source>
</reference>
<dbReference type="Proteomes" id="UP000315400">
    <property type="component" value="Unassembled WGS sequence"/>
</dbReference>
<proteinExistence type="predicted"/>
<organism evidence="2 3">
    <name type="scientific">Spiribacter salinus</name>
    <dbReference type="NCBI Taxonomy" id="1335746"/>
    <lineage>
        <taxon>Bacteria</taxon>
        <taxon>Pseudomonadati</taxon>
        <taxon>Pseudomonadota</taxon>
        <taxon>Gammaproteobacteria</taxon>
        <taxon>Chromatiales</taxon>
        <taxon>Ectothiorhodospiraceae</taxon>
        <taxon>Spiribacter</taxon>
    </lineage>
</organism>
<evidence type="ECO:0000256" key="1">
    <source>
        <dbReference type="SAM" id="MobiDB-lite"/>
    </source>
</evidence>
<dbReference type="EMBL" id="VIFK01000635">
    <property type="protein sequence ID" value="TQE92597.1"/>
    <property type="molecule type" value="Genomic_DNA"/>
</dbReference>
<dbReference type="AlphaFoldDB" id="A0A540V758"/>
<sequence length="150" mass="17256">MPRKSIAAQSVAPVIDASKARQRPPPVEGLRDDEKAIWKRITAAMPADWFRREHLDLLARYCQHQARADRYNKMASVFTAADIGERIELDDLDRISRMADRDSRAALALARSMRITHQSQLRAETAATKARNRGYIPPEFDGDEEWRPWK</sequence>
<accession>A0A540V758</accession>
<feature type="region of interest" description="Disordered" evidence="1">
    <location>
        <begin position="120"/>
        <end position="150"/>
    </location>
</feature>
<evidence type="ECO:0000313" key="3">
    <source>
        <dbReference type="Proteomes" id="UP000315400"/>
    </source>
</evidence>
<evidence type="ECO:0000313" key="2">
    <source>
        <dbReference type="EMBL" id="TQE92597.1"/>
    </source>
</evidence>
<comment type="caution">
    <text evidence="2">The sequence shown here is derived from an EMBL/GenBank/DDBJ whole genome shotgun (WGS) entry which is preliminary data.</text>
</comment>
<evidence type="ECO:0008006" key="4">
    <source>
        <dbReference type="Google" id="ProtNLM"/>
    </source>
</evidence>